<gene>
    <name evidence="1" type="ORF">PCASD_07473</name>
</gene>
<proteinExistence type="predicted"/>
<dbReference type="EMBL" id="PGCI01000608">
    <property type="protein sequence ID" value="PLW24482.1"/>
    <property type="molecule type" value="Genomic_DNA"/>
</dbReference>
<dbReference type="Proteomes" id="UP000235392">
    <property type="component" value="Unassembled WGS sequence"/>
</dbReference>
<protein>
    <submittedName>
        <fullName evidence="1">Uncharacterized protein</fullName>
    </submittedName>
</protein>
<comment type="caution">
    <text evidence="1">The sequence shown here is derived from an EMBL/GenBank/DDBJ whole genome shotgun (WGS) entry which is preliminary data.</text>
</comment>
<reference evidence="1 2" key="1">
    <citation type="submission" date="2017-11" db="EMBL/GenBank/DDBJ databases">
        <title>De novo assembly and phasing of dikaryotic genomes from two isolates of Puccinia coronata f. sp. avenae, the causal agent of oat crown rust.</title>
        <authorList>
            <person name="Miller M.E."/>
            <person name="Zhang Y."/>
            <person name="Omidvar V."/>
            <person name="Sperschneider J."/>
            <person name="Schwessinger B."/>
            <person name="Raley C."/>
            <person name="Palmer J.M."/>
            <person name="Garnica D."/>
            <person name="Upadhyaya N."/>
            <person name="Rathjen J."/>
            <person name="Taylor J.M."/>
            <person name="Park R.F."/>
            <person name="Dodds P.N."/>
            <person name="Hirsch C.D."/>
            <person name="Kianian S.F."/>
            <person name="Figueroa M."/>
        </authorList>
    </citation>
    <scope>NUCLEOTIDE SEQUENCE [LARGE SCALE GENOMIC DNA]</scope>
    <source>
        <strain evidence="1">12SD80</strain>
    </source>
</reference>
<organism evidence="1 2">
    <name type="scientific">Puccinia coronata f. sp. avenae</name>
    <dbReference type="NCBI Taxonomy" id="200324"/>
    <lineage>
        <taxon>Eukaryota</taxon>
        <taxon>Fungi</taxon>
        <taxon>Dikarya</taxon>
        <taxon>Basidiomycota</taxon>
        <taxon>Pucciniomycotina</taxon>
        <taxon>Pucciniomycetes</taxon>
        <taxon>Pucciniales</taxon>
        <taxon>Pucciniaceae</taxon>
        <taxon>Puccinia</taxon>
    </lineage>
</organism>
<name>A0A2N5TG53_9BASI</name>
<sequence>MQDDSKLIRNPPNHWDSMADYLMKQFIKSPVTVFNKVNLRKPTLTFNGSNWSEWESAINWTLQHAFLSNKSFIGNDNPFSVMNLVQNQVVTSLIRNTLDSALLSIVKSGGLASSKDLFDLLKLQCKRLGCQHKLILVEKILKFASNRQPASKSWLEKFGATVGRYVLQMENYACNVTFYVTLHCKENSLNCCKLTCRTLEFDSSFTRGAQ</sequence>
<dbReference type="AlphaFoldDB" id="A0A2N5TG53"/>
<accession>A0A2N5TG53</accession>
<evidence type="ECO:0000313" key="1">
    <source>
        <dbReference type="EMBL" id="PLW24482.1"/>
    </source>
</evidence>
<evidence type="ECO:0000313" key="2">
    <source>
        <dbReference type="Proteomes" id="UP000235392"/>
    </source>
</evidence>